<evidence type="ECO:0000313" key="2">
    <source>
        <dbReference type="Proteomes" id="UP000247480"/>
    </source>
</evidence>
<protein>
    <submittedName>
        <fullName evidence="1">NAD-dependent DNA ligase</fullName>
    </submittedName>
</protein>
<dbReference type="EMBL" id="BGJZ01000186">
    <property type="protein sequence ID" value="GBH10477.1"/>
    <property type="molecule type" value="Genomic_DNA"/>
</dbReference>
<evidence type="ECO:0000313" key="1">
    <source>
        <dbReference type="EMBL" id="GBH10477.1"/>
    </source>
</evidence>
<dbReference type="Proteomes" id="UP000247480">
    <property type="component" value="Unassembled WGS sequence"/>
</dbReference>
<dbReference type="AlphaFoldDB" id="A0A2V0QCQ6"/>
<organism evidence="1 2">
    <name type="scientific">Pseudomonas syringae pv. actinidiae</name>
    <dbReference type="NCBI Taxonomy" id="103796"/>
    <lineage>
        <taxon>Bacteria</taxon>
        <taxon>Pseudomonadati</taxon>
        <taxon>Pseudomonadota</taxon>
        <taxon>Gammaproteobacteria</taxon>
        <taxon>Pseudomonadales</taxon>
        <taxon>Pseudomonadaceae</taxon>
        <taxon>Pseudomonas</taxon>
        <taxon>Pseudomonas syringae</taxon>
    </lineage>
</organism>
<accession>A0A2V0QCQ6</accession>
<dbReference type="GO" id="GO:0016874">
    <property type="term" value="F:ligase activity"/>
    <property type="evidence" value="ECO:0007669"/>
    <property type="project" value="UniProtKB-KW"/>
</dbReference>
<gene>
    <name evidence="1" type="ORF">KPSA1_03895</name>
</gene>
<name>A0A2V0QCQ6_PSESF</name>
<reference evidence="1 2" key="1">
    <citation type="submission" date="2018-04" db="EMBL/GenBank/DDBJ databases">
        <title>Draft genome sequence of Pseudomonas syringae pv. actinidiae biovar 1 strains isolated from kiwifruit in Kagawa prefecture.</title>
        <authorList>
            <person name="Tabuchi M."/>
            <person name="Saito M."/>
            <person name="Fujiwara S."/>
            <person name="Sasa N."/>
            <person name="Akimitsu K."/>
            <person name="Gomi K."/>
            <person name="Konishi-Sugita S."/>
            <person name="Hamano K."/>
            <person name="Kataoka I."/>
        </authorList>
    </citation>
    <scope>NUCLEOTIDE SEQUENCE [LARGE SCALE GENOMIC DNA]</scope>
    <source>
        <strain evidence="1 2">MAFF212206</strain>
    </source>
</reference>
<sequence>MQIRRVTLIRLVFCTILPMHLCSARTLSRLEHSVNRGACDDEQFHLAVRFEPCAFSDFACTRRAR</sequence>
<keyword evidence="1" id="KW-0436">Ligase</keyword>
<proteinExistence type="predicted"/>
<comment type="caution">
    <text evidence="1">The sequence shown here is derived from an EMBL/GenBank/DDBJ whole genome shotgun (WGS) entry which is preliminary data.</text>
</comment>